<protein>
    <submittedName>
        <fullName evidence="2">Uncharacterized protein</fullName>
    </submittedName>
</protein>
<evidence type="ECO:0000313" key="3">
    <source>
        <dbReference type="Proteomes" id="UP000489600"/>
    </source>
</evidence>
<evidence type="ECO:0000313" key="2">
    <source>
        <dbReference type="EMBL" id="VVB01226.1"/>
    </source>
</evidence>
<proteinExistence type="predicted"/>
<dbReference type="EMBL" id="CABITT030000004">
    <property type="protein sequence ID" value="VVB01226.1"/>
    <property type="molecule type" value="Genomic_DNA"/>
</dbReference>
<name>A0A565BHW0_9BRAS</name>
<organism evidence="2 3">
    <name type="scientific">Arabis nemorensis</name>
    <dbReference type="NCBI Taxonomy" id="586526"/>
    <lineage>
        <taxon>Eukaryota</taxon>
        <taxon>Viridiplantae</taxon>
        <taxon>Streptophyta</taxon>
        <taxon>Embryophyta</taxon>
        <taxon>Tracheophyta</taxon>
        <taxon>Spermatophyta</taxon>
        <taxon>Magnoliopsida</taxon>
        <taxon>eudicotyledons</taxon>
        <taxon>Gunneridae</taxon>
        <taxon>Pentapetalae</taxon>
        <taxon>rosids</taxon>
        <taxon>malvids</taxon>
        <taxon>Brassicales</taxon>
        <taxon>Brassicaceae</taxon>
        <taxon>Arabideae</taxon>
        <taxon>Arabis</taxon>
    </lineage>
</organism>
<reference evidence="2" key="1">
    <citation type="submission" date="2019-07" db="EMBL/GenBank/DDBJ databases">
        <authorList>
            <person name="Dittberner H."/>
        </authorList>
    </citation>
    <scope>NUCLEOTIDE SEQUENCE [LARGE SCALE GENOMIC DNA]</scope>
</reference>
<sequence>METREPITEWQSGNSVRNLASQVVQGLWWAKRIHQRHKDLPPPMSEEVEQGMARCHGGGRRGDDHHIPLRKPSTVMR</sequence>
<keyword evidence="3" id="KW-1185">Reference proteome</keyword>
<feature type="region of interest" description="Disordered" evidence="1">
    <location>
        <begin position="38"/>
        <end position="77"/>
    </location>
</feature>
<comment type="caution">
    <text evidence="2">The sequence shown here is derived from an EMBL/GenBank/DDBJ whole genome shotgun (WGS) entry which is preliminary data.</text>
</comment>
<gene>
    <name evidence="2" type="ORF">ANE_LOCUS11670</name>
</gene>
<dbReference type="Proteomes" id="UP000489600">
    <property type="component" value="Unassembled WGS sequence"/>
</dbReference>
<evidence type="ECO:0000256" key="1">
    <source>
        <dbReference type="SAM" id="MobiDB-lite"/>
    </source>
</evidence>
<dbReference type="AlphaFoldDB" id="A0A565BHW0"/>
<accession>A0A565BHW0</accession>